<feature type="chain" id="PRO_5040295247" evidence="2">
    <location>
        <begin position="21"/>
        <end position="513"/>
    </location>
</feature>
<proteinExistence type="predicted"/>
<protein>
    <submittedName>
        <fullName evidence="3">Uncharacterized protein</fullName>
    </submittedName>
</protein>
<keyword evidence="4" id="KW-1185">Reference proteome</keyword>
<feature type="region of interest" description="Disordered" evidence="1">
    <location>
        <begin position="141"/>
        <end position="185"/>
    </location>
</feature>
<evidence type="ECO:0000313" key="4">
    <source>
        <dbReference type="Proteomes" id="UP000799772"/>
    </source>
</evidence>
<evidence type="ECO:0000256" key="2">
    <source>
        <dbReference type="SAM" id="SignalP"/>
    </source>
</evidence>
<feature type="region of interest" description="Disordered" evidence="1">
    <location>
        <begin position="228"/>
        <end position="297"/>
    </location>
</feature>
<gene>
    <name evidence="3" type="ORF">NA57DRAFT_53399</name>
</gene>
<dbReference type="EMBL" id="ML978123">
    <property type="protein sequence ID" value="KAF2101432.1"/>
    <property type="molecule type" value="Genomic_DNA"/>
</dbReference>
<evidence type="ECO:0000256" key="1">
    <source>
        <dbReference type="SAM" id="MobiDB-lite"/>
    </source>
</evidence>
<reference evidence="3" key="1">
    <citation type="journal article" date="2020" name="Stud. Mycol.">
        <title>101 Dothideomycetes genomes: a test case for predicting lifestyles and emergence of pathogens.</title>
        <authorList>
            <person name="Haridas S."/>
            <person name="Albert R."/>
            <person name="Binder M."/>
            <person name="Bloem J."/>
            <person name="Labutti K."/>
            <person name="Salamov A."/>
            <person name="Andreopoulos B."/>
            <person name="Baker S."/>
            <person name="Barry K."/>
            <person name="Bills G."/>
            <person name="Bluhm B."/>
            <person name="Cannon C."/>
            <person name="Castanera R."/>
            <person name="Culley D."/>
            <person name="Daum C."/>
            <person name="Ezra D."/>
            <person name="Gonzalez J."/>
            <person name="Henrissat B."/>
            <person name="Kuo A."/>
            <person name="Liang C."/>
            <person name="Lipzen A."/>
            <person name="Lutzoni F."/>
            <person name="Magnuson J."/>
            <person name="Mondo S."/>
            <person name="Nolan M."/>
            <person name="Ohm R."/>
            <person name="Pangilinan J."/>
            <person name="Park H.-J."/>
            <person name="Ramirez L."/>
            <person name="Alfaro M."/>
            <person name="Sun H."/>
            <person name="Tritt A."/>
            <person name="Yoshinaga Y."/>
            <person name="Zwiers L.-H."/>
            <person name="Turgeon B."/>
            <person name="Goodwin S."/>
            <person name="Spatafora J."/>
            <person name="Crous P."/>
            <person name="Grigoriev I."/>
        </authorList>
    </citation>
    <scope>NUCLEOTIDE SEQUENCE</scope>
    <source>
        <strain evidence="3">CBS 133067</strain>
    </source>
</reference>
<dbReference type="Proteomes" id="UP000799772">
    <property type="component" value="Unassembled WGS sequence"/>
</dbReference>
<feature type="signal peptide" evidence="2">
    <location>
        <begin position="1"/>
        <end position="20"/>
    </location>
</feature>
<evidence type="ECO:0000313" key="3">
    <source>
        <dbReference type="EMBL" id="KAF2101432.1"/>
    </source>
</evidence>
<accession>A0A9P4IN16</accession>
<name>A0A9P4IN16_9PEZI</name>
<dbReference type="OrthoDB" id="3796227at2759"/>
<dbReference type="AlphaFoldDB" id="A0A9P4IN16"/>
<feature type="compositionally biased region" description="Polar residues" evidence="1">
    <location>
        <begin position="258"/>
        <end position="267"/>
    </location>
</feature>
<sequence>MAILRVVIIVIALRADHVEHSSFDVTKPFVPFYKGLQKTNSKMSIQAAQHGALPLSALVEPLTDSESSSQLPIAYRRALYHPHPWFPWMGSLPAFHKSDALVRPAHLDGDEPQLTLQIVNQSTALTAQQQQQLGHRLVNHRENSCTQTKRKNQATEPPKPSPKRQKMNPKGAQYIQNDSGDGVHEYNVKKDITDKSNAQLANPSGFIDPALLLISRPSPSLGLGLMVGETTNNTESSGPSTSRGPGVDFSVYPAFQGNEGNMVQGQTPVSSNSSHPPVSSSQHVTQQTPLLQVPQPSTTRAPTMLQKLQGGTPLTADIGLLHVDITLEEFLTFFPAHYRWKLSLIRVIYNGWTQADIAAYLNYARNFQGNMAVRENSIRKVIVEAEKTHKGGVFTNSNRPMNQPVHDMKPTGWEPAERYKSDLKDTLLVSLAAGVVNWPATEGRGVLTQAIEYALSNPDRKLRLSDVDGFAAIPGIAGVQQPTGPATNHDKEALERLQPILRQKQWRKPMGNI</sequence>
<feature type="compositionally biased region" description="Low complexity" evidence="1">
    <location>
        <begin position="268"/>
        <end position="297"/>
    </location>
</feature>
<feature type="compositionally biased region" description="Polar residues" evidence="1">
    <location>
        <begin position="229"/>
        <end position="243"/>
    </location>
</feature>
<comment type="caution">
    <text evidence="3">The sequence shown here is derived from an EMBL/GenBank/DDBJ whole genome shotgun (WGS) entry which is preliminary data.</text>
</comment>
<organism evidence="3 4">
    <name type="scientific">Rhizodiscina lignyota</name>
    <dbReference type="NCBI Taxonomy" id="1504668"/>
    <lineage>
        <taxon>Eukaryota</taxon>
        <taxon>Fungi</taxon>
        <taxon>Dikarya</taxon>
        <taxon>Ascomycota</taxon>
        <taxon>Pezizomycotina</taxon>
        <taxon>Dothideomycetes</taxon>
        <taxon>Pleosporomycetidae</taxon>
        <taxon>Aulographales</taxon>
        <taxon>Rhizodiscinaceae</taxon>
        <taxon>Rhizodiscina</taxon>
    </lineage>
</organism>
<keyword evidence="2" id="KW-0732">Signal</keyword>